<comment type="caution">
    <text evidence="5">The sequence shown here is derived from an EMBL/GenBank/DDBJ whole genome shotgun (WGS) entry which is preliminary data.</text>
</comment>
<evidence type="ECO:0000313" key="5">
    <source>
        <dbReference type="EMBL" id="HIZ37297.1"/>
    </source>
</evidence>
<evidence type="ECO:0000259" key="4">
    <source>
        <dbReference type="Pfam" id="PF13193"/>
    </source>
</evidence>
<keyword evidence="2 5" id="KW-0436">Ligase</keyword>
<dbReference type="EMBL" id="DXBY01000278">
    <property type="protein sequence ID" value="HIZ37297.1"/>
    <property type="molecule type" value="Genomic_DNA"/>
</dbReference>
<evidence type="ECO:0000256" key="2">
    <source>
        <dbReference type="ARBA" id="ARBA00022598"/>
    </source>
</evidence>
<dbReference type="InterPro" id="IPR025110">
    <property type="entry name" value="AMP-bd_C"/>
</dbReference>
<comment type="similarity">
    <text evidence="1">Belongs to the ATP-dependent AMP-binding enzyme family.</text>
</comment>
<dbReference type="InterPro" id="IPR045851">
    <property type="entry name" value="AMP-bd_C_sf"/>
</dbReference>
<dbReference type="InterPro" id="IPR020845">
    <property type="entry name" value="AMP-binding_CS"/>
</dbReference>
<dbReference type="Gene3D" id="3.40.50.12780">
    <property type="entry name" value="N-terminal domain of ligase-like"/>
    <property type="match status" value="1"/>
</dbReference>
<evidence type="ECO:0000256" key="1">
    <source>
        <dbReference type="ARBA" id="ARBA00006432"/>
    </source>
</evidence>
<dbReference type="GO" id="GO:0031956">
    <property type="term" value="F:medium-chain fatty acid-CoA ligase activity"/>
    <property type="evidence" value="ECO:0007669"/>
    <property type="project" value="TreeGrafter"/>
</dbReference>
<dbReference type="GO" id="GO:0006631">
    <property type="term" value="P:fatty acid metabolic process"/>
    <property type="evidence" value="ECO:0007669"/>
    <property type="project" value="TreeGrafter"/>
</dbReference>
<feature type="domain" description="AMP-binding enzyme C-terminal" evidence="4">
    <location>
        <begin position="408"/>
        <end position="482"/>
    </location>
</feature>
<dbReference type="InterPro" id="IPR042099">
    <property type="entry name" value="ANL_N_sf"/>
</dbReference>
<dbReference type="Pfam" id="PF13193">
    <property type="entry name" value="AMP-binding_C"/>
    <property type="match status" value="1"/>
</dbReference>
<evidence type="ECO:0000313" key="6">
    <source>
        <dbReference type="Proteomes" id="UP000824037"/>
    </source>
</evidence>
<dbReference type="SUPFAM" id="SSF56801">
    <property type="entry name" value="Acetyl-CoA synthetase-like"/>
    <property type="match status" value="1"/>
</dbReference>
<sequence>MTAPERTRSANMADRIAADRPDAVALVSAGVGGRSLTFAQTEAAIQARAADLAERVRPGDPVGILAENSPEWLVAFYAIQRAGAVAVPISTKLPPEAVADLADVSALRLLLIDQRDGVGARLAPASAAVADLAAPVPPAQFRTAPVAPEDDAMVLFTSGSTGLPKGVRLSHHSHAWVADQLAVPAAPGQARVLIAAPLYHMNALSNSQRALLAGATTVILPRFEPETFLQAIANHRITRLSGVAPMFELLLRLPEASRTGYDLTSVQEIYLGSAPAATSLFGRLRQVFPGAVIKHGFGTTESGPVVFGPHPDGRPTPDGSVGVPHRAVQVRLVDTEGRPAGDAGILEVRSPALMTGYHHRPDLTPPITCDGFHHTGDVFEIRDGFYFFAGREDDMFVSGGENIYPRAVEQVLESHPAVREAVVVGVPDEVKGYKPAAFVTLRPGRTAAEAELKAHVLSRLEPYAHPRRVHVLPELPLTGANKADRALLTRLAAQRS</sequence>
<dbReference type="Proteomes" id="UP000824037">
    <property type="component" value="Unassembled WGS sequence"/>
</dbReference>
<evidence type="ECO:0000259" key="3">
    <source>
        <dbReference type="Pfam" id="PF00501"/>
    </source>
</evidence>
<dbReference type="Gene3D" id="3.30.300.30">
    <property type="match status" value="1"/>
</dbReference>
<accession>A0A9D2J5W4</accession>
<dbReference type="PANTHER" id="PTHR43201">
    <property type="entry name" value="ACYL-COA SYNTHETASE"/>
    <property type="match status" value="1"/>
</dbReference>
<dbReference type="AlphaFoldDB" id="A0A9D2J5W4"/>
<dbReference type="PROSITE" id="PS00455">
    <property type="entry name" value="AMP_BINDING"/>
    <property type="match status" value="1"/>
</dbReference>
<feature type="domain" description="AMP-dependent synthetase/ligase" evidence="3">
    <location>
        <begin position="15"/>
        <end position="358"/>
    </location>
</feature>
<organism evidence="5 6">
    <name type="scientific">Candidatus Ruania gallistercoris</name>
    <dbReference type="NCBI Taxonomy" id="2838746"/>
    <lineage>
        <taxon>Bacteria</taxon>
        <taxon>Bacillati</taxon>
        <taxon>Actinomycetota</taxon>
        <taxon>Actinomycetes</taxon>
        <taxon>Micrococcales</taxon>
        <taxon>Ruaniaceae</taxon>
        <taxon>Ruania</taxon>
    </lineage>
</organism>
<protein>
    <submittedName>
        <fullName evidence="5">Acyl--CoA ligase</fullName>
    </submittedName>
</protein>
<dbReference type="PANTHER" id="PTHR43201:SF5">
    <property type="entry name" value="MEDIUM-CHAIN ACYL-COA LIGASE ACSF2, MITOCHONDRIAL"/>
    <property type="match status" value="1"/>
</dbReference>
<reference evidence="5" key="2">
    <citation type="submission" date="2021-04" db="EMBL/GenBank/DDBJ databases">
        <authorList>
            <person name="Gilroy R."/>
        </authorList>
    </citation>
    <scope>NUCLEOTIDE SEQUENCE</scope>
    <source>
        <strain evidence="5">ChiGjej4B4-7305</strain>
    </source>
</reference>
<name>A0A9D2J5W4_9MICO</name>
<proteinExistence type="inferred from homology"/>
<reference evidence="5" key="1">
    <citation type="journal article" date="2021" name="PeerJ">
        <title>Extensive microbial diversity within the chicken gut microbiome revealed by metagenomics and culture.</title>
        <authorList>
            <person name="Gilroy R."/>
            <person name="Ravi A."/>
            <person name="Getino M."/>
            <person name="Pursley I."/>
            <person name="Horton D.L."/>
            <person name="Alikhan N.F."/>
            <person name="Baker D."/>
            <person name="Gharbi K."/>
            <person name="Hall N."/>
            <person name="Watson M."/>
            <person name="Adriaenssens E.M."/>
            <person name="Foster-Nyarko E."/>
            <person name="Jarju S."/>
            <person name="Secka A."/>
            <person name="Antonio M."/>
            <person name="Oren A."/>
            <person name="Chaudhuri R.R."/>
            <person name="La Ragione R."/>
            <person name="Hildebrand F."/>
            <person name="Pallen M.J."/>
        </authorList>
    </citation>
    <scope>NUCLEOTIDE SEQUENCE</scope>
    <source>
        <strain evidence="5">ChiGjej4B4-7305</strain>
    </source>
</reference>
<dbReference type="Pfam" id="PF00501">
    <property type="entry name" value="AMP-binding"/>
    <property type="match status" value="1"/>
</dbReference>
<dbReference type="InterPro" id="IPR000873">
    <property type="entry name" value="AMP-dep_synth/lig_dom"/>
</dbReference>
<gene>
    <name evidence="5" type="ORF">H9815_16090</name>
</gene>